<dbReference type="Proteomes" id="UP000828390">
    <property type="component" value="Unassembled WGS sequence"/>
</dbReference>
<accession>A0A9D3YGQ6</accession>
<name>A0A9D3YGQ6_DREPO</name>
<dbReference type="AlphaFoldDB" id="A0A9D3YGQ6"/>
<organism evidence="1 2">
    <name type="scientific">Dreissena polymorpha</name>
    <name type="common">Zebra mussel</name>
    <name type="synonym">Mytilus polymorpha</name>
    <dbReference type="NCBI Taxonomy" id="45954"/>
    <lineage>
        <taxon>Eukaryota</taxon>
        <taxon>Metazoa</taxon>
        <taxon>Spiralia</taxon>
        <taxon>Lophotrochozoa</taxon>
        <taxon>Mollusca</taxon>
        <taxon>Bivalvia</taxon>
        <taxon>Autobranchia</taxon>
        <taxon>Heteroconchia</taxon>
        <taxon>Euheterodonta</taxon>
        <taxon>Imparidentia</taxon>
        <taxon>Neoheterodontei</taxon>
        <taxon>Myida</taxon>
        <taxon>Dreissenoidea</taxon>
        <taxon>Dreissenidae</taxon>
        <taxon>Dreissena</taxon>
    </lineage>
</organism>
<comment type="caution">
    <text evidence="1">The sequence shown here is derived from an EMBL/GenBank/DDBJ whole genome shotgun (WGS) entry which is preliminary data.</text>
</comment>
<protein>
    <submittedName>
        <fullName evidence="1">Uncharacterized protein</fullName>
    </submittedName>
</protein>
<reference evidence="1" key="2">
    <citation type="submission" date="2020-11" db="EMBL/GenBank/DDBJ databases">
        <authorList>
            <person name="McCartney M.A."/>
            <person name="Auch B."/>
            <person name="Kono T."/>
            <person name="Mallez S."/>
            <person name="Becker A."/>
            <person name="Gohl D.M."/>
            <person name="Silverstein K.A.T."/>
            <person name="Koren S."/>
            <person name="Bechman K.B."/>
            <person name="Herman A."/>
            <person name="Abrahante J.E."/>
            <person name="Garbe J."/>
        </authorList>
    </citation>
    <scope>NUCLEOTIDE SEQUENCE</scope>
    <source>
        <strain evidence="1">Duluth1</strain>
        <tissue evidence="1">Whole animal</tissue>
    </source>
</reference>
<evidence type="ECO:0000313" key="1">
    <source>
        <dbReference type="EMBL" id="KAH3698279.1"/>
    </source>
</evidence>
<keyword evidence="2" id="KW-1185">Reference proteome</keyword>
<sequence length="305" mass="31876">MNIDSSITLPTDAGSSQLTALNISLERDISEGERTFSEGPEEGAPDLTAHTIGVKVTTDTATEQLCPTPMRDKRLTDEMQVEDMNIDSSITLPTDAGSSQFTALNISLKRDISEGERTFSEASEEGAPDLTAHTIGVKVTTDTATAKLCPTPMEDKPLTDEMVENMHIEPSISLPADTGSQLTGLNASLKHDISDINGTISAPTEAEAAEFTALTIRVNETTEIATENRSPTPIQDIQPTGDMSTTMNGTSTHPNGAITGEQRVGTIAGYAVTGSAIGFLTFGRTGAIAGAAVGAAAGLSEAYKQ</sequence>
<gene>
    <name evidence="1" type="ORF">DPMN_085798</name>
</gene>
<reference evidence="1" key="1">
    <citation type="journal article" date="2019" name="bioRxiv">
        <title>The Genome of the Zebra Mussel, Dreissena polymorpha: A Resource for Invasive Species Research.</title>
        <authorList>
            <person name="McCartney M.A."/>
            <person name="Auch B."/>
            <person name="Kono T."/>
            <person name="Mallez S."/>
            <person name="Zhang Y."/>
            <person name="Obille A."/>
            <person name="Becker A."/>
            <person name="Abrahante J.E."/>
            <person name="Garbe J."/>
            <person name="Badalamenti J.P."/>
            <person name="Herman A."/>
            <person name="Mangelson H."/>
            <person name="Liachko I."/>
            <person name="Sullivan S."/>
            <person name="Sone E.D."/>
            <person name="Koren S."/>
            <person name="Silverstein K.A.T."/>
            <person name="Beckman K.B."/>
            <person name="Gohl D.M."/>
        </authorList>
    </citation>
    <scope>NUCLEOTIDE SEQUENCE</scope>
    <source>
        <strain evidence="1">Duluth1</strain>
        <tissue evidence="1">Whole animal</tissue>
    </source>
</reference>
<proteinExistence type="predicted"/>
<evidence type="ECO:0000313" key="2">
    <source>
        <dbReference type="Proteomes" id="UP000828390"/>
    </source>
</evidence>
<dbReference type="EMBL" id="JAIWYP010000016">
    <property type="protein sequence ID" value="KAH3698279.1"/>
    <property type="molecule type" value="Genomic_DNA"/>
</dbReference>